<reference evidence="3" key="3">
    <citation type="submission" date="2024-03" db="EMBL/GenBank/DDBJ databases">
        <authorList>
            <person name="Bromfield E.S.P."/>
            <person name="Cloutier S."/>
        </authorList>
    </citation>
    <scope>NUCLEOTIDE SEQUENCE</scope>
    <source>
        <strain evidence="3">5S5</strain>
    </source>
</reference>
<organism evidence="2">
    <name type="scientific">Bradyrhizobium septentrionale</name>
    <dbReference type="NCBI Taxonomy" id="1404411"/>
    <lineage>
        <taxon>Bacteria</taxon>
        <taxon>Pseudomonadati</taxon>
        <taxon>Pseudomonadota</taxon>
        <taxon>Alphaproteobacteria</taxon>
        <taxon>Hyphomicrobiales</taxon>
        <taxon>Nitrobacteraceae</taxon>
        <taxon>Bradyrhizobium</taxon>
    </lineage>
</organism>
<name>A0A973W9X0_9BRAD</name>
<keyword evidence="4" id="KW-1185">Reference proteome</keyword>
<dbReference type="EMBL" id="JAAOLE020000001">
    <property type="protein sequence ID" value="NVI49895.1"/>
    <property type="molecule type" value="Genomic_DNA"/>
</dbReference>
<keyword evidence="1" id="KW-1133">Transmembrane helix</keyword>
<dbReference type="AlphaFoldDB" id="A0A973W9X0"/>
<dbReference type="EMBL" id="CP147711">
    <property type="protein sequence ID" value="WXC80258.1"/>
    <property type="molecule type" value="Genomic_DNA"/>
</dbReference>
<gene>
    <name evidence="2" type="ORF">HAP48_045055</name>
    <name evidence="3" type="ORF">WDK88_00905</name>
</gene>
<sequence>MTQAGTRARLLRTAFATLSGSIMLADLALASQGPGGGMGTASPLTQMLMAFVVYGTMGLIAAAAMIRAASRRRPS</sequence>
<reference evidence="3" key="2">
    <citation type="journal article" date="2021" name="Int. J. Syst. Evol. Microbiol.">
        <title>Bradyrhizobium septentrionale sp. nov. (sv. septentrionale) and Bradyrhizobium quebecense sp. nov. (sv. septentrionale) associated with legumes native to Canada possess rearranged symbiosis genes and numerous insertion sequences.</title>
        <authorList>
            <person name="Bromfield E.S.P."/>
            <person name="Cloutier S."/>
        </authorList>
    </citation>
    <scope>NUCLEOTIDE SEQUENCE</scope>
    <source>
        <strain evidence="3">5S5</strain>
    </source>
</reference>
<feature type="transmembrane region" description="Helical" evidence="1">
    <location>
        <begin position="46"/>
        <end position="66"/>
    </location>
</feature>
<keyword evidence="1" id="KW-0472">Membrane</keyword>
<evidence type="ECO:0000313" key="4">
    <source>
        <dbReference type="Proteomes" id="UP001432046"/>
    </source>
</evidence>
<proteinExistence type="predicted"/>
<evidence type="ECO:0000313" key="3">
    <source>
        <dbReference type="EMBL" id="WXC80258.1"/>
    </source>
</evidence>
<evidence type="ECO:0000256" key="1">
    <source>
        <dbReference type="SAM" id="Phobius"/>
    </source>
</evidence>
<keyword evidence="1" id="KW-0812">Transmembrane</keyword>
<dbReference type="RefSeq" id="WP_166202904.1">
    <property type="nucleotide sequence ID" value="NZ_CP088285.1"/>
</dbReference>
<accession>A0A973W9X0</accession>
<protein>
    <submittedName>
        <fullName evidence="2">Uncharacterized protein</fullName>
    </submittedName>
</protein>
<dbReference type="Proteomes" id="UP001432046">
    <property type="component" value="Chromosome"/>
</dbReference>
<reference evidence="2" key="1">
    <citation type="submission" date="2020-06" db="EMBL/GenBank/DDBJ databases">
        <title>Whole Genome Sequence of Bradyrhizobium sp. Strain 1S1.</title>
        <authorList>
            <person name="Bromfield E.S.P."/>
            <person name="Cloutier S."/>
        </authorList>
    </citation>
    <scope>NUCLEOTIDE SEQUENCE [LARGE SCALE GENOMIC DNA]</scope>
    <source>
        <strain evidence="2">1S1</strain>
    </source>
</reference>
<evidence type="ECO:0000313" key="2">
    <source>
        <dbReference type="EMBL" id="NVI49895.1"/>
    </source>
</evidence>